<sequence length="241" mass="26293">MKAGSDMPREKLIEMGSKALTNSELIAILLRTGSSEMDVLELSQKLLKKYGSLTKLLAADLSEFSSIKGIGPAKAVTLKAALEIGNRVFKEIASTTRKSLRDPESVYYLCHDMTLLEEEAVRVISLDSKLNLSGYDTISLGTIDSSLLHPREVFKQAIKKAAAAVIVVHNHPSGDPTPSIEDIKITEKLSEAGKIIGIKLLDHVIIGKGKYYSFSASKSFDVLEVQHVVAREGYGTYKATR</sequence>
<dbReference type="InterPro" id="IPR020891">
    <property type="entry name" value="UPF0758_CS"/>
</dbReference>
<keyword evidence="9" id="KW-1185">Reference proteome</keyword>
<dbReference type="PANTHER" id="PTHR30471">
    <property type="entry name" value="DNA REPAIR PROTEIN RADC"/>
    <property type="match status" value="1"/>
</dbReference>
<dbReference type="InterPro" id="IPR037518">
    <property type="entry name" value="MPN"/>
</dbReference>
<protein>
    <recommendedName>
        <fullName evidence="7">MPN domain-containing protein</fullName>
    </recommendedName>
</protein>
<dbReference type="PROSITE" id="PS01302">
    <property type="entry name" value="UPF0758"/>
    <property type="match status" value="1"/>
</dbReference>
<dbReference type="InterPro" id="IPR025657">
    <property type="entry name" value="RadC_JAB"/>
</dbReference>
<organism evidence="8 9">
    <name type="scientific">Kosmotoga arenicorallina S304</name>
    <dbReference type="NCBI Taxonomy" id="1453497"/>
    <lineage>
        <taxon>Bacteria</taxon>
        <taxon>Thermotogati</taxon>
        <taxon>Thermotogota</taxon>
        <taxon>Thermotogae</taxon>
        <taxon>Kosmotogales</taxon>
        <taxon>Kosmotogaceae</taxon>
        <taxon>Kosmotoga</taxon>
    </lineage>
</organism>
<evidence type="ECO:0000256" key="1">
    <source>
        <dbReference type="ARBA" id="ARBA00022670"/>
    </source>
</evidence>
<dbReference type="Proteomes" id="UP000077339">
    <property type="component" value="Unassembled WGS sequence"/>
</dbReference>
<dbReference type="SUPFAM" id="SSF102712">
    <property type="entry name" value="JAB1/MPN domain"/>
    <property type="match status" value="1"/>
</dbReference>
<dbReference type="PANTHER" id="PTHR30471:SF3">
    <property type="entry name" value="UPF0758 PROTEIN YEES-RELATED"/>
    <property type="match status" value="1"/>
</dbReference>
<feature type="domain" description="MPN" evidence="7">
    <location>
        <begin position="98"/>
        <end position="220"/>
    </location>
</feature>
<evidence type="ECO:0000256" key="5">
    <source>
        <dbReference type="ARBA" id="ARBA00023049"/>
    </source>
</evidence>
<keyword evidence="1" id="KW-0645">Protease</keyword>
<dbReference type="NCBIfam" id="TIGR00608">
    <property type="entry name" value="radc"/>
    <property type="match status" value="1"/>
</dbReference>
<name>A0A176K0F1_9BACT</name>
<dbReference type="Gene3D" id="1.10.150.20">
    <property type="entry name" value="5' to 3' exonuclease, C-terminal subdomain"/>
    <property type="match status" value="1"/>
</dbReference>
<dbReference type="GO" id="GO:0008237">
    <property type="term" value="F:metallopeptidase activity"/>
    <property type="evidence" value="ECO:0007669"/>
    <property type="project" value="UniProtKB-KW"/>
</dbReference>
<dbReference type="InterPro" id="IPR010994">
    <property type="entry name" value="RuvA_2-like"/>
</dbReference>
<evidence type="ECO:0000256" key="6">
    <source>
        <dbReference type="RuleBase" id="RU003797"/>
    </source>
</evidence>
<dbReference type="GO" id="GO:0046872">
    <property type="term" value="F:metal ion binding"/>
    <property type="evidence" value="ECO:0007669"/>
    <property type="project" value="UniProtKB-KW"/>
</dbReference>
<keyword evidence="3" id="KW-0378">Hydrolase</keyword>
<evidence type="ECO:0000313" key="9">
    <source>
        <dbReference type="Proteomes" id="UP000077339"/>
    </source>
</evidence>
<keyword evidence="4" id="KW-0862">Zinc</keyword>
<dbReference type="AlphaFoldDB" id="A0A176K0F1"/>
<dbReference type="SUPFAM" id="SSF47781">
    <property type="entry name" value="RuvA domain 2-like"/>
    <property type="match status" value="1"/>
</dbReference>
<comment type="similarity">
    <text evidence="6">Belongs to the UPF0758 family.</text>
</comment>
<accession>A0A176K0F1</accession>
<proteinExistence type="inferred from homology"/>
<dbReference type="Pfam" id="PF20582">
    <property type="entry name" value="UPF0758_N"/>
    <property type="match status" value="1"/>
</dbReference>
<dbReference type="CDD" id="cd08071">
    <property type="entry name" value="MPN_DUF2466"/>
    <property type="match status" value="1"/>
</dbReference>
<evidence type="ECO:0000256" key="2">
    <source>
        <dbReference type="ARBA" id="ARBA00022723"/>
    </source>
</evidence>
<gene>
    <name evidence="8" type="ORF">AT15_01400</name>
</gene>
<keyword evidence="2" id="KW-0479">Metal-binding</keyword>
<dbReference type="Gene3D" id="3.40.140.10">
    <property type="entry name" value="Cytidine Deaminase, domain 2"/>
    <property type="match status" value="1"/>
</dbReference>
<dbReference type="STRING" id="1453497.AT15_01400"/>
<keyword evidence="5" id="KW-0482">Metalloprotease</keyword>
<dbReference type="InterPro" id="IPR046778">
    <property type="entry name" value="UPF0758_N"/>
</dbReference>
<evidence type="ECO:0000259" key="7">
    <source>
        <dbReference type="PROSITE" id="PS50249"/>
    </source>
</evidence>
<dbReference type="PROSITE" id="PS50249">
    <property type="entry name" value="MPN"/>
    <property type="match status" value="1"/>
</dbReference>
<dbReference type="NCBIfam" id="NF000642">
    <property type="entry name" value="PRK00024.1"/>
    <property type="match status" value="1"/>
</dbReference>
<dbReference type="GO" id="GO:0006508">
    <property type="term" value="P:proteolysis"/>
    <property type="evidence" value="ECO:0007669"/>
    <property type="project" value="UniProtKB-KW"/>
</dbReference>
<dbReference type="Pfam" id="PF04002">
    <property type="entry name" value="RadC"/>
    <property type="match status" value="1"/>
</dbReference>
<evidence type="ECO:0000256" key="3">
    <source>
        <dbReference type="ARBA" id="ARBA00022801"/>
    </source>
</evidence>
<dbReference type="EMBL" id="JFHK01000017">
    <property type="protein sequence ID" value="OAA29724.1"/>
    <property type="molecule type" value="Genomic_DNA"/>
</dbReference>
<evidence type="ECO:0000313" key="8">
    <source>
        <dbReference type="EMBL" id="OAA29724.1"/>
    </source>
</evidence>
<dbReference type="InterPro" id="IPR001405">
    <property type="entry name" value="UPF0758"/>
</dbReference>
<comment type="caution">
    <text evidence="8">The sequence shown here is derived from an EMBL/GenBank/DDBJ whole genome shotgun (WGS) entry which is preliminary data.</text>
</comment>
<dbReference type="PATRIC" id="fig|1453497.3.peg.291"/>
<evidence type="ECO:0000256" key="4">
    <source>
        <dbReference type="ARBA" id="ARBA00022833"/>
    </source>
</evidence>
<reference evidence="8 9" key="1">
    <citation type="submission" date="2014-02" db="EMBL/GenBank/DDBJ databases">
        <title>Kosmotoga genome sequencing.</title>
        <authorList>
            <person name="Pollo S.M."/>
            <person name="Charchuk R."/>
            <person name="Nesbo C.L."/>
        </authorList>
    </citation>
    <scope>NUCLEOTIDE SEQUENCE [LARGE SCALE GENOMIC DNA]</scope>
    <source>
        <strain evidence="8 9">S304</strain>
    </source>
</reference>